<gene>
    <name evidence="9" type="ORF">Pmar_PMAR016441</name>
</gene>
<dbReference type="InterPro" id="IPR039189">
    <property type="entry name" value="Fcp1"/>
</dbReference>
<dbReference type="Proteomes" id="UP000007800">
    <property type="component" value="Unassembled WGS sequence"/>
</dbReference>
<dbReference type="PANTHER" id="PTHR23081:SF36">
    <property type="entry name" value="RNA POLYMERASE II SUBUNIT A C-TERMINAL DOMAIN PHOSPHATASE"/>
    <property type="match status" value="1"/>
</dbReference>
<evidence type="ECO:0000313" key="10">
    <source>
        <dbReference type="Proteomes" id="UP000007800"/>
    </source>
</evidence>
<evidence type="ECO:0000256" key="4">
    <source>
        <dbReference type="ARBA" id="ARBA00023242"/>
    </source>
</evidence>
<evidence type="ECO:0000256" key="1">
    <source>
        <dbReference type="ARBA" id="ARBA00004123"/>
    </source>
</evidence>
<dbReference type="InterPro" id="IPR036412">
    <property type="entry name" value="HAD-like_sf"/>
</dbReference>
<dbReference type="AlphaFoldDB" id="C5L1A3"/>
<evidence type="ECO:0000256" key="3">
    <source>
        <dbReference type="ARBA" id="ARBA00022801"/>
    </source>
</evidence>
<dbReference type="SUPFAM" id="SSF56784">
    <property type="entry name" value="HAD-like"/>
    <property type="match status" value="1"/>
</dbReference>
<evidence type="ECO:0000256" key="7">
    <source>
        <dbReference type="SAM" id="MobiDB-lite"/>
    </source>
</evidence>
<proteinExistence type="predicted"/>
<dbReference type="OrthoDB" id="10249888at2759"/>
<dbReference type="Pfam" id="PF03031">
    <property type="entry name" value="NIF"/>
    <property type="match status" value="1"/>
</dbReference>
<dbReference type="GO" id="GO:0008420">
    <property type="term" value="F:RNA polymerase II CTD heptapeptide repeat phosphatase activity"/>
    <property type="evidence" value="ECO:0007669"/>
    <property type="project" value="InterPro"/>
</dbReference>
<dbReference type="InterPro" id="IPR004274">
    <property type="entry name" value="FCP1_dom"/>
</dbReference>
<sequence length="523" mass="57891">MMDPESDNERKEPVGLTDRRRRPRSVSRQTASTDVASDSEASTGCPSVADRGGFWHHTMRRHRLDVVLDLDRTMVNSFEIRKAGRSESENVTPILQEIYRDEEGLPELYLCVISDVKVLTKIRPHARAFIRELVASTDYGVVISIYTKGSRRYMEVVKQMLDPSGELIKGRLVSRDDEPSNMTPVEKDPDLIINASIESGAQVDGSDGRLCNGDKETKESEMRRWFVVLDDSPEAWPEELREAGNVVTANMYDFAEVNHRQLLAAVAASSVGRTTKLAALPRDGDDFLEWEAPEKIWDVADELCRGYGYMPTCRGSDACSTDGSEPPSPSMAGTEVEGLGGSAVRQLMRRSSQRDRGEAVVDSEKIGGDGSRRRQMPRRRTAPRVSDSVHTHGVSKTSNINGSRMGVLNHESRGSAVLELPMRFVVFVVASLLITLHEVLYAPIDLRPVVPISNTTTAFSLDEGLTQAPSDEKFASSVNTTEVVLTQPVNDDIYNSTELTAGSHLRQGMTTAKPSRDEPYYLV</sequence>
<keyword evidence="3" id="KW-0378">Hydrolase</keyword>
<dbReference type="SMART" id="SM00577">
    <property type="entry name" value="CPDc"/>
    <property type="match status" value="1"/>
</dbReference>
<protein>
    <recommendedName>
        <fullName evidence="2">protein-serine/threonine phosphatase</fullName>
        <ecNumber evidence="2">3.1.3.16</ecNumber>
    </recommendedName>
</protein>
<dbReference type="Gene3D" id="3.40.50.1000">
    <property type="entry name" value="HAD superfamily/HAD-like"/>
    <property type="match status" value="1"/>
</dbReference>
<reference evidence="9 10" key="1">
    <citation type="submission" date="2008-07" db="EMBL/GenBank/DDBJ databases">
        <authorList>
            <person name="El-Sayed N."/>
            <person name="Caler E."/>
            <person name="Inman J."/>
            <person name="Amedeo P."/>
            <person name="Hass B."/>
            <person name="Wortman J."/>
        </authorList>
    </citation>
    <scope>NUCLEOTIDE SEQUENCE [LARGE SCALE GENOMIC DNA]</scope>
    <source>
        <strain evidence="10">ATCC 50983 / TXsc</strain>
    </source>
</reference>
<dbReference type="InParanoid" id="C5L1A3"/>
<evidence type="ECO:0000256" key="5">
    <source>
        <dbReference type="ARBA" id="ARBA00047761"/>
    </source>
</evidence>
<evidence type="ECO:0000256" key="2">
    <source>
        <dbReference type="ARBA" id="ARBA00013081"/>
    </source>
</evidence>
<dbReference type="RefSeq" id="XP_002777694.1">
    <property type="nucleotide sequence ID" value="XM_002777648.1"/>
</dbReference>
<dbReference type="EC" id="3.1.3.16" evidence="2"/>
<dbReference type="GO" id="GO:0005634">
    <property type="term" value="C:nucleus"/>
    <property type="evidence" value="ECO:0007669"/>
    <property type="project" value="UniProtKB-SubCell"/>
</dbReference>
<keyword evidence="4" id="KW-0539">Nucleus</keyword>
<accession>C5L1A3</accession>
<comment type="catalytic activity">
    <reaction evidence="6">
        <text>O-phospho-L-threonyl-[protein] + H2O = L-threonyl-[protein] + phosphate</text>
        <dbReference type="Rhea" id="RHEA:47004"/>
        <dbReference type="Rhea" id="RHEA-COMP:11060"/>
        <dbReference type="Rhea" id="RHEA-COMP:11605"/>
        <dbReference type="ChEBI" id="CHEBI:15377"/>
        <dbReference type="ChEBI" id="CHEBI:30013"/>
        <dbReference type="ChEBI" id="CHEBI:43474"/>
        <dbReference type="ChEBI" id="CHEBI:61977"/>
        <dbReference type="EC" id="3.1.3.16"/>
    </reaction>
</comment>
<dbReference type="PROSITE" id="PS50969">
    <property type="entry name" value="FCP1"/>
    <property type="match status" value="1"/>
</dbReference>
<dbReference type="GeneID" id="9052406"/>
<feature type="compositionally biased region" description="Basic and acidic residues" evidence="7">
    <location>
        <begin position="352"/>
        <end position="372"/>
    </location>
</feature>
<feature type="domain" description="FCP1 homology" evidence="8">
    <location>
        <begin position="59"/>
        <end position="274"/>
    </location>
</feature>
<dbReference type="InterPro" id="IPR023214">
    <property type="entry name" value="HAD_sf"/>
</dbReference>
<dbReference type="OMA" id="IAYGDEY"/>
<comment type="subcellular location">
    <subcellularLocation>
        <location evidence="1">Nucleus</location>
    </subcellularLocation>
</comment>
<dbReference type="PANTHER" id="PTHR23081">
    <property type="entry name" value="RNA POLYMERASE II CTD PHOSPHATASE"/>
    <property type="match status" value="1"/>
</dbReference>
<organism evidence="10">
    <name type="scientific">Perkinsus marinus (strain ATCC 50983 / TXsc)</name>
    <dbReference type="NCBI Taxonomy" id="423536"/>
    <lineage>
        <taxon>Eukaryota</taxon>
        <taxon>Sar</taxon>
        <taxon>Alveolata</taxon>
        <taxon>Perkinsozoa</taxon>
        <taxon>Perkinsea</taxon>
        <taxon>Perkinsida</taxon>
        <taxon>Perkinsidae</taxon>
        <taxon>Perkinsus</taxon>
    </lineage>
</organism>
<evidence type="ECO:0000256" key="6">
    <source>
        <dbReference type="ARBA" id="ARBA00048336"/>
    </source>
</evidence>
<name>C5L1A3_PERM5</name>
<feature type="region of interest" description="Disordered" evidence="7">
    <location>
        <begin position="1"/>
        <end position="47"/>
    </location>
</feature>
<keyword evidence="10" id="KW-1185">Reference proteome</keyword>
<feature type="compositionally biased region" description="Basic residues" evidence="7">
    <location>
        <begin position="373"/>
        <end position="382"/>
    </location>
</feature>
<dbReference type="EMBL" id="GG678232">
    <property type="protein sequence ID" value="EER09510.1"/>
    <property type="molecule type" value="Genomic_DNA"/>
</dbReference>
<comment type="catalytic activity">
    <reaction evidence="5">
        <text>O-phospho-L-seryl-[protein] + H2O = L-seryl-[protein] + phosphate</text>
        <dbReference type="Rhea" id="RHEA:20629"/>
        <dbReference type="Rhea" id="RHEA-COMP:9863"/>
        <dbReference type="Rhea" id="RHEA-COMP:11604"/>
        <dbReference type="ChEBI" id="CHEBI:15377"/>
        <dbReference type="ChEBI" id="CHEBI:29999"/>
        <dbReference type="ChEBI" id="CHEBI:43474"/>
        <dbReference type="ChEBI" id="CHEBI:83421"/>
        <dbReference type="EC" id="3.1.3.16"/>
    </reaction>
</comment>
<evidence type="ECO:0000259" key="8">
    <source>
        <dbReference type="PROSITE" id="PS50969"/>
    </source>
</evidence>
<feature type="region of interest" description="Disordered" evidence="7">
    <location>
        <begin position="317"/>
        <end position="400"/>
    </location>
</feature>
<feature type="compositionally biased region" description="Polar residues" evidence="7">
    <location>
        <begin position="29"/>
        <end position="45"/>
    </location>
</feature>
<evidence type="ECO:0000313" key="9">
    <source>
        <dbReference type="EMBL" id="EER09510.1"/>
    </source>
</evidence>